<dbReference type="EMBL" id="ABJB010033245">
    <property type="status" value="NOT_ANNOTATED_CDS"/>
    <property type="molecule type" value="Genomic_DNA"/>
</dbReference>
<evidence type="ECO:0000313" key="5">
    <source>
        <dbReference type="Proteomes" id="UP000001555"/>
    </source>
</evidence>
<dbReference type="PANTHER" id="PTHR13179:SF8">
    <property type="entry name" value="GATOR COMPLEX PROTEIN DEPDC5"/>
    <property type="match status" value="1"/>
</dbReference>
<dbReference type="EMBL" id="ABJB010402460">
    <property type="status" value="NOT_ANNOTATED_CDS"/>
    <property type="molecule type" value="Genomic_DNA"/>
</dbReference>
<dbReference type="PaxDb" id="6945-B7Q2S6"/>
<dbReference type="EMBL" id="DS845271">
    <property type="protein sequence ID" value="EEC13148.1"/>
    <property type="molecule type" value="Genomic_DNA"/>
</dbReference>
<dbReference type="Proteomes" id="UP000001555">
    <property type="component" value="Unassembled WGS sequence"/>
</dbReference>
<protein>
    <submittedName>
        <fullName evidence="3 4">DEP domain containing protein</fullName>
    </submittedName>
</protein>
<dbReference type="HOGENOM" id="CLU_321692_0_0_1"/>
<dbReference type="Pfam" id="PF19418">
    <property type="entry name" value="DEPDC5_CTD"/>
    <property type="match status" value="1"/>
</dbReference>
<reference evidence="3 5" key="1">
    <citation type="submission" date="2008-03" db="EMBL/GenBank/DDBJ databases">
        <title>Annotation of Ixodes scapularis.</title>
        <authorList>
            <consortium name="Ixodes scapularis Genome Project Consortium"/>
            <person name="Caler E."/>
            <person name="Hannick L.I."/>
            <person name="Bidwell S."/>
            <person name="Joardar V."/>
            <person name="Thiagarajan M."/>
            <person name="Amedeo P."/>
            <person name="Galinsky K.J."/>
            <person name="Schobel S."/>
            <person name="Inman J."/>
            <person name="Hostetler J."/>
            <person name="Miller J."/>
            <person name="Hammond M."/>
            <person name="Megy K."/>
            <person name="Lawson D."/>
            <person name="Kodira C."/>
            <person name="Sutton G."/>
            <person name="Meyer J."/>
            <person name="Hill C.A."/>
            <person name="Birren B."/>
            <person name="Nene V."/>
            <person name="Collins F."/>
            <person name="Alarcon-Chaidez F."/>
            <person name="Wikel S."/>
            <person name="Strausberg R."/>
        </authorList>
    </citation>
    <scope>NUCLEOTIDE SEQUENCE [LARGE SCALE GENOMIC DNA]</scope>
    <source>
        <strain evidence="5">Wikel</strain>
        <strain evidence="3">Wikel colony</strain>
    </source>
</reference>
<dbReference type="PROSITE" id="PS50186">
    <property type="entry name" value="DEP"/>
    <property type="match status" value="1"/>
</dbReference>
<dbReference type="EMBL" id="ABJB010465169">
    <property type="status" value="NOT_ANNOTATED_CDS"/>
    <property type="molecule type" value="Genomic_DNA"/>
</dbReference>
<sequence length="879" mass="99000">RVPRFIFWKEPSGQVLLESEGTALLFLLLVLTLAAPSATDCIKKLFLLAVFTSMSVLFLKPAGVDWKSLVIPACLPVTTDFFPDRHSLQYDYVMSEYGLLSEEHEDYKHHKPLTTEQVYQELVCQRLQQGFQIIKLPPKPHSANGAQNGPGHSVLRGHTPHNEEKQEECRMSIGRIFHTISLSGPVITVTQYRPRHASREVKPILYVYNLQAPGSDSYDLSKVIFSSEKLETFNWSYLDHYICIRGEREYGLKETLKYWRLRMLVLPGSQAATRKIIEAKDSRCRCDIYPDFTTDDETAQREAFLKFLEIMNRIRRPLSTKRSKRCPSGANGVRQMQCSTVSLEPRISRIMGVEASHAGAVAPPLHLTKCMNQTFLFFRPCPRPQSVGAWGRAARGPLRLSMSHQGSPQLASPQSGSAAAYSTGAFRNRVSSNRIHDRPRGHHLEHLRVDSALAGKASAPADCLTMSTSSAEIVEAMKHASEGICFLPKQGGVPQHSFISAEATAWAKDHVDGAHTDIEATHLFQRLLEESYICHASGETAHPFINGFYIYYLMDKTLKGTSVLVLFCLFAQDGIIVFLPGRLNIYFIFIGLILGENFSRIAVNEIVSVQPHCTWPIFVYEISPGFSRDLAGLLFRNVNIDIDAGGRSDRPEWGQAQYHNIFQPGEAFELIVEWMVATGYIIADLVLGWARKANSQGLQLVPIPSDPFVLPGTLKSDPLRGAIFVPLHVHTLPEPAPQLLKAFCNSVFYKGLEDFQEFIVHRFGFISLRDLQADAEHRTYVHTTGGMFVMMPRTLSLADAAQTNMYGSVTRHEWSPLCQVGYLWSWNYMITKRWKNTATIDEQFMRTVMHDFRALCSDQEGRLAKTFDTWLATWAPGPP</sequence>
<feature type="non-terminal residue" evidence="3">
    <location>
        <position position="1"/>
    </location>
</feature>
<dbReference type="InterPro" id="IPR027244">
    <property type="entry name" value="IML1"/>
</dbReference>
<dbReference type="AlphaFoldDB" id="B7Q2S6"/>
<dbReference type="STRING" id="6945.B7Q2S6"/>
<feature type="region of interest" description="Disordered" evidence="1">
    <location>
        <begin position="141"/>
        <end position="165"/>
    </location>
</feature>
<evidence type="ECO:0000256" key="1">
    <source>
        <dbReference type="SAM" id="MobiDB-lite"/>
    </source>
</evidence>
<dbReference type="EMBL" id="ABJB010237713">
    <property type="status" value="NOT_ANNOTATED_CDS"/>
    <property type="molecule type" value="Genomic_DNA"/>
</dbReference>
<dbReference type="InterPro" id="IPR045838">
    <property type="entry name" value="DEPDC5_CTD"/>
</dbReference>
<organism>
    <name type="scientific">Ixodes scapularis</name>
    <name type="common">Black-legged tick</name>
    <name type="synonym">Deer tick</name>
    <dbReference type="NCBI Taxonomy" id="6945"/>
    <lineage>
        <taxon>Eukaryota</taxon>
        <taxon>Metazoa</taxon>
        <taxon>Ecdysozoa</taxon>
        <taxon>Arthropoda</taxon>
        <taxon>Chelicerata</taxon>
        <taxon>Arachnida</taxon>
        <taxon>Acari</taxon>
        <taxon>Parasitiformes</taxon>
        <taxon>Ixodida</taxon>
        <taxon>Ixodoidea</taxon>
        <taxon>Ixodidae</taxon>
        <taxon>Ixodinae</taxon>
        <taxon>Ixodes</taxon>
    </lineage>
</organism>
<dbReference type="FunFam" id="1.10.10.10:FF:001088">
    <property type="entry name" value="DEP domain containing protein"/>
    <property type="match status" value="1"/>
</dbReference>
<dbReference type="EMBL" id="ABJB010907279">
    <property type="status" value="NOT_ANNOTATED_CDS"/>
    <property type="molecule type" value="Genomic_DNA"/>
</dbReference>
<evidence type="ECO:0000313" key="3">
    <source>
        <dbReference type="EMBL" id="EEC13148.1"/>
    </source>
</evidence>
<keyword evidence="5" id="KW-1185">Reference proteome</keyword>
<evidence type="ECO:0000259" key="2">
    <source>
        <dbReference type="PROSITE" id="PS50186"/>
    </source>
</evidence>
<accession>B7Q2S6</accession>
<dbReference type="GO" id="GO:0005096">
    <property type="term" value="F:GTPase activator activity"/>
    <property type="evidence" value="ECO:0007669"/>
    <property type="project" value="InterPro"/>
</dbReference>
<dbReference type="EnsemblMetazoa" id="ISCW020734-RA">
    <property type="protein sequence ID" value="ISCW020734-PA"/>
    <property type="gene ID" value="ISCW020734"/>
</dbReference>
<dbReference type="EMBL" id="ABJB011035592">
    <property type="status" value="NOT_ANNOTATED_CDS"/>
    <property type="molecule type" value="Genomic_DNA"/>
</dbReference>
<dbReference type="InterPro" id="IPR000591">
    <property type="entry name" value="DEP_dom"/>
</dbReference>
<dbReference type="InterPro" id="IPR036388">
    <property type="entry name" value="WH-like_DNA-bd_sf"/>
</dbReference>
<dbReference type="VEuPathDB" id="VectorBase:ISCI020734"/>
<dbReference type="EMBL" id="ABJB011077434">
    <property type="status" value="NOT_ANNOTATED_CDS"/>
    <property type="molecule type" value="Genomic_DNA"/>
</dbReference>
<proteinExistence type="predicted"/>
<dbReference type="SUPFAM" id="SSF46785">
    <property type="entry name" value="Winged helix' DNA-binding domain"/>
    <property type="match status" value="1"/>
</dbReference>
<dbReference type="GO" id="GO:0035556">
    <property type="term" value="P:intracellular signal transduction"/>
    <property type="evidence" value="ECO:0007669"/>
    <property type="project" value="InterPro"/>
</dbReference>
<dbReference type="EMBL" id="ABJB010445147">
    <property type="status" value="NOT_ANNOTATED_CDS"/>
    <property type="molecule type" value="Genomic_DNA"/>
</dbReference>
<evidence type="ECO:0000313" key="4">
    <source>
        <dbReference type="EnsemblMetazoa" id="ISCW020734-PA"/>
    </source>
</evidence>
<feature type="non-terminal residue" evidence="3">
    <location>
        <position position="879"/>
    </location>
</feature>
<dbReference type="PANTHER" id="PTHR13179">
    <property type="entry name" value="DEP DOMAIN CONTAINING PROTEIN 5"/>
    <property type="match status" value="1"/>
</dbReference>
<feature type="domain" description="DEP" evidence="2">
    <location>
        <begin position="495"/>
        <end position="556"/>
    </location>
</feature>
<name>B7Q2S6_IXOSC</name>
<gene>
    <name evidence="3" type="ORF">IscW_ISCW020734</name>
</gene>
<dbReference type="EMBL" id="ABJB011071033">
    <property type="status" value="NOT_ANNOTATED_CDS"/>
    <property type="molecule type" value="Genomic_DNA"/>
</dbReference>
<dbReference type="VEuPathDB" id="VectorBase:ISCP_032510"/>
<dbReference type="Gene3D" id="1.10.10.10">
    <property type="entry name" value="Winged helix-like DNA-binding domain superfamily/Winged helix DNA-binding domain"/>
    <property type="match status" value="1"/>
</dbReference>
<dbReference type="VEuPathDB" id="VectorBase:ISCW020734"/>
<dbReference type="SMART" id="SM00049">
    <property type="entry name" value="DEP"/>
    <property type="match status" value="1"/>
</dbReference>
<reference evidence="4" key="2">
    <citation type="submission" date="2020-05" db="UniProtKB">
        <authorList>
            <consortium name="EnsemblMetazoa"/>
        </authorList>
    </citation>
    <scope>IDENTIFICATION</scope>
    <source>
        <strain evidence="4">wikel</strain>
    </source>
</reference>
<dbReference type="OrthoDB" id="39497at2759"/>
<dbReference type="InterPro" id="IPR036390">
    <property type="entry name" value="WH_DNA-bd_sf"/>
</dbReference>